<evidence type="ECO:0000313" key="3">
    <source>
        <dbReference type="Proteomes" id="UP001292094"/>
    </source>
</evidence>
<evidence type="ECO:0000313" key="2">
    <source>
        <dbReference type="EMBL" id="KAK4294596.1"/>
    </source>
</evidence>
<gene>
    <name evidence="2" type="ORF">Pmani_032784</name>
</gene>
<evidence type="ECO:0000256" key="1">
    <source>
        <dbReference type="SAM" id="MobiDB-lite"/>
    </source>
</evidence>
<dbReference type="EMBL" id="JAWZYT010004254">
    <property type="protein sequence ID" value="KAK4294596.1"/>
    <property type="molecule type" value="Genomic_DNA"/>
</dbReference>
<accession>A0AAE1NSA6</accession>
<sequence>MRKFYRFSTNIQYEIKANHELEAPRLRRQTEILRGNIQSGKGGFGAVEEEEEEEGCGGWVEGQGERTTLTDADMGTCQHLSAGSSRDESKRNMNNKRATGVTGSGWRFAEGLKLSGCRIDQDTKKNLLT</sequence>
<name>A0AAE1NSA6_9EUCA</name>
<dbReference type="Proteomes" id="UP001292094">
    <property type="component" value="Unassembled WGS sequence"/>
</dbReference>
<organism evidence="2 3">
    <name type="scientific">Petrolisthes manimaculis</name>
    <dbReference type="NCBI Taxonomy" id="1843537"/>
    <lineage>
        <taxon>Eukaryota</taxon>
        <taxon>Metazoa</taxon>
        <taxon>Ecdysozoa</taxon>
        <taxon>Arthropoda</taxon>
        <taxon>Crustacea</taxon>
        <taxon>Multicrustacea</taxon>
        <taxon>Malacostraca</taxon>
        <taxon>Eumalacostraca</taxon>
        <taxon>Eucarida</taxon>
        <taxon>Decapoda</taxon>
        <taxon>Pleocyemata</taxon>
        <taxon>Anomura</taxon>
        <taxon>Galatheoidea</taxon>
        <taxon>Porcellanidae</taxon>
        <taxon>Petrolisthes</taxon>
    </lineage>
</organism>
<feature type="region of interest" description="Disordered" evidence="1">
    <location>
        <begin position="37"/>
        <end position="102"/>
    </location>
</feature>
<reference evidence="2" key="1">
    <citation type="submission" date="2023-11" db="EMBL/GenBank/DDBJ databases">
        <title>Genome assemblies of two species of porcelain crab, Petrolisthes cinctipes and Petrolisthes manimaculis (Anomura: Porcellanidae).</title>
        <authorList>
            <person name="Angst P."/>
        </authorList>
    </citation>
    <scope>NUCLEOTIDE SEQUENCE</scope>
    <source>
        <strain evidence="2">PB745_02</strain>
        <tissue evidence="2">Gill</tissue>
    </source>
</reference>
<proteinExistence type="predicted"/>
<protein>
    <submittedName>
        <fullName evidence="2">Uncharacterized protein</fullName>
    </submittedName>
</protein>
<dbReference type="AlphaFoldDB" id="A0AAE1NSA6"/>
<comment type="caution">
    <text evidence="2">The sequence shown here is derived from an EMBL/GenBank/DDBJ whole genome shotgun (WGS) entry which is preliminary data.</text>
</comment>
<keyword evidence="3" id="KW-1185">Reference proteome</keyword>